<accession>A0AAW2YKE3</accession>
<feature type="domain" description="Tc1-like transposase DDE" evidence="1">
    <location>
        <begin position="2"/>
        <end position="125"/>
    </location>
</feature>
<protein>
    <recommendedName>
        <fullName evidence="1">Tc1-like transposase DDE domain-containing protein</fullName>
    </recommendedName>
</protein>
<dbReference type="Gene3D" id="3.30.420.10">
    <property type="entry name" value="Ribonuclease H-like superfamily/Ribonuclease H"/>
    <property type="match status" value="1"/>
</dbReference>
<dbReference type="EMBL" id="JAOPGA020000245">
    <property type="protein sequence ID" value="KAL0477813.1"/>
    <property type="molecule type" value="Genomic_DNA"/>
</dbReference>
<dbReference type="AlphaFoldDB" id="A0AAW2YKE3"/>
<name>A0AAW2YKE3_9EUKA</name>
<gene>
    <name evidence="2" type="ORF">AKO1_002245</name>
</gene>
<comment type="caution">
    <text evidence="2">The sequence shown here is derived from an EMBL/GenBank/DDBJ whole genome shotgun (WGS) entry which is preliminary data.</text>
</comment>
<reference evidence="2 3" key="1">
    <citation type="submission" date="2024-03" db="EMBL/GenBank/DDBJ databases">
        <title>The Acrasis kona genome and developmental transcriptomes reveal deep origins of eukaryotic multicellular pathways.</title>
        <authorList>
            <person name="Sheikh S."/>
            <person name="Fu C.-J."/>
            <person name="Brown M.W."/>
            <person name="Baldauf S.L."/>
        </authorList>
    </citation>
    <scope>NUCLEOTIDE SEQUENCE [LARGE SCALE GENOMIC DNA]</scope>
    <source>
        <strain evidence="2 3">ATCC MYA-3509</strain>
    </source>
</reference>
<dbReference type="InterPro" id="IPR038717">
    <property type="entry name" value="Tc1-like_DDE_dom"/>
</dbReference>
<evidence type="ECO:0000313" key="3">
    <source>
        <dbReference type="Proteomes" id="UP001431209"/>
    </source>
</evidence>
<evidence type="ECO:0000259" key="1">
    <source>
        <dbReference type="Pfam" id="PF13358"/>
    </source>
</evidence>
<sequence length="162" mass="18889">MNPKYGYHHKTEKAEMIRGEVNRLSFSLILAMGYNGLVHAYIKDTSKEGVIQHDFFKFMDGLHPKLLPTAVVILDNAKIYTELVDNWFRDNDVNCFFLSLYSPDYNPIELVFGLIKGLIKKDKYRNYRLENAIQDTLSYVTVDHCQAFIKHAVRVWTINEPL</sequence>
<evidence type="ECO:0000313" key="2">
    <source>
        <dbReference type="EMBL" id="KAL0477813.1"/>
    </source>
</evidence>
<organism evidence="2 3">
    <name type="scientific">Acrasis kona</name>
    <dbReference type="NCBI Taxonomy" id="1008807"/>
    <lineage>
        <taxon>Eukaryota</taxon>
        <taxon>Discoba</taxon>
        <taxon>Heterolobosea</taxon>
        <taxon>Tetramitia</taxon>
        <taxon>Eutetramitia</taxon>
        <taxon>Acrasidae</taxon>
        <taxon>Acrasis</taxon>
    </lineage>
</organism>
<dbReference type="GO" id="GO:0003676">
    <property type="term" value="F:nucleic acid binding"/>
    <property type="evidence" value="ECO:0007669"/>
    <property type="project" value="InterPro"/>
</dbReference>
<keyword evidence="3" id="KW-1185">Reference proteome</keyword>
<dbReference type="Proteomes" id="UP001431209">
    <property type="component" value="Unassembled WGS sequence"/>
</dbReference>
<dbReference type="InterPro" id="IPR036397">
    <property type="entry name" value="RNaseH_sf"/>
</dbReference>
<dbReference type="Pfam" id="PF13358">
    <property type="entry name" value="DDE_3"/>
    <property type="match status" value="1"/>
</dbReference>
<proteinExistence type="predicted"/>